<dbReference type="SMART" id="SM00731">
    <property type="entry name" value="SprT"/>
    <property type="match status" value="1"/>
</dbReference>
<keyword evidence="4" id="KW-1185">Reference proteome</keyword>
<evidence type="ECO:0000313" key="4">
    <source>
        <dbReference type="Proteomes" id="UP000063953"/>
    </source>
</evidence>
<organism evidence="2 4">
    <name type="scientific">Thiopseudomonas alkaliphila</name>
    <dbReference type="NCBI Taxonomy" id="1697053"/>
    <lineage>
        <taxon>Bacteria</taxon>
        <taxon>Pseudomonadati</taxon>
        <taxon>Pseudomonadota</taxon>
        <taxon>Gammaproteobacteria</taxon>
        <taxon>Pseudomonadales</taxon>
        <taxon>Pseudomonadaceae</taxon>
        <taxon>Thiopseudomonas</taxon>
    </lineage>
</organism>
<reference evidence="3" key="3">
    <citation type="journal article" date="2022" name="Sci. Total Environ.">
        <title>Prevalence, transmission, and molecular epidemiology of tet(X)-positive bacteria among humans, animals, and environmental niches in China: An epidemiological, and genomic-based study.</title>
        <authorList>
            <person name="Dong N."/>
            <person name="Zeng Y."/>
            <person name="Cai C."/>
            <person name="Sun C."/>
            <person name="Lu J."/>
            <person name="Liu C."/>
            <person name="Zhou H."/>
            <person name="Sun Q."/>
            <person name="Shu L."/>
            <person name="Wang H."/>
            <person name="Wang Y."/>
            <person name="Wang S."/>
            <person name="Wu C."/>
            <person name="Chan E.W."/>
            <person name="Chen G."/>
            <person name="Shen Z."/>
            <person name="Chen S."/>
            <person name="Zhang R."/>
        </authorList>
    </citation>
    <scope>NUCLEOTIDE SEQUENCE</scope>
    <source>
        <strain evidence="3">DF46-2-2</strain>
    </source>
</reference>
<dbReference type="EMBL" id="JACANB010000001">
    <property type="protein sequence ID" value="MDM1695343.1"/>
    <property type="molecule type" value="Genomic_DNA"/>
</dbReference>
<dbReference type="STRING" id="1697053.AKN87_11665"/>
<dbReference type="Pfam" id="PF10263">
    <property type="entry name" value="SprT-like"/>
    <property type="match status" value="1"/>
</dbReference>
<dbReference type="PANTHER" id="PTHR38773:SF1">
    <property type="entry name" value="PROTEIN SPRT"/>
    <property type="match status" value="1"/>
</dbReference>
<dbReference type="GO" id="GO:0006950">
    <property type="term" value="P:response to stress"/>
    <property type="evidence" value="ECO:0007669"/>
    <property type="project" value="UniProtKB-ARBA"/>
</dbReference>
<dbReference type="EMBL" id="CP012365">
    <property type="protein sequence ID" value="AKX60078.1"/>
    <property type="molecule type" value="Genomic_DNA"/>
</dbReference>
<dbReference type="OrthoDB" id="267364at2"/>
<dbReference type="RefSeq" id="WP_053101378.1">
    <property type="nucleotide sequence ID" value="NZ_CP012359.1"/>
</dbReference>
<sequence>MQVIVDAVEQCFLRAEAHFKQRFTRPVISLQLSGKSAGMAHITQNKLRFNEGIYRLQPEGFVAQTVPHEVAHLIAYRVFGLGIKPHGSEWRYVMQQVFQQPANRTHNFIVPSSHKPKKRYLYQCACASNGQHFLTGQRHALITQKNYRYFCQRCRAELSFVRAAAVVVNQ</sequence>
<accession>A0A0K1XFY7</accession>
<reference evidence="2 4" key="1">
    <citation type="journal article" date="2015" name="Genome Announc.">
        <title>Genome Sequences of Oblitimonas alkaliphila gen. nov. sp. nov. (Proposed), a Novel Bacterium of the Pseudomonadaceae Family.</title>
        <authorList>
            <person name="Lauer A.C."/>
            <person name="Nicholson A.C."/>
            <person name="Humrighouse B.W."/>
            <person name="Emery B."/>
            <person name="Drobish A."/>
            <person name="Juieng P."/>
            <person name="Loparev V."/>
            <person name="McQuiston J.R."/>
        </authorList>
    </citation>
    <scope>NUCLEOTIDE SEQUENCE [LARGE SCALE GENOMIC DNA]</scope>
    <source>
        <strain evidence="2 4">E5571</strain>
    </source>
</reference>
<dbReference type="PATRIC" id="fig|1697052.3.peg.1058"/>
<dbReference type="Proteomes" id="UP000063953">
    <property type="component" value="Chromosome"/>
</dbReference>
<reference evidence="3" key="2">
    <citation type="submission" date="2020-06" db="EMBL/GenBank/DDBJ databases">
        <authorList>
            <person name="Dong N."/>
        </authorList>
    </citation>
    <scope>NUCLEOTIDE SEQUENCE</scope>
    <source>
        <strain evidence="3">DF46-2-2</strain>
    </source>
</reference>
<proteinExistence type="predicted"/>
<evidence type="ECO:0000313" key="2">
    <source>
        <dbReference type="EMBL" id="AKX60078.1"/>
    </source>
</evidence>
<dbReference type="InterPro" id="IPR006640">
    <property type="entry name" value="SprT-like_domain"/>
</dbReference>
<dbReference type="Proteomes" id="UP001173465">
    <property type="component" value="Unassembled WGS sequence"/>
</dbReference>
<protein>
    <submittedName>
        <fullName evidence="3">SprT-like domain-containing protein</fullName>
    </submittedName>
</protein>
<evidence type="ECO:0000259" key="1">
    <source>
        <dbReference type="SMART" id="SM00731"/>
    </source>
</evidence>
<name>A0A0K1XFY7_9GAMM</name>
<feature type="domain" description="SprT-like" evidence="1">
    <location>
        <begin position="6"/>
        <end position="161"/>
    </location>
</feature>
<gene>
    <name evidence="2" type="ORF">AKN88_09160</name>
    <name evidence="3" type="ORF">HX099_01475</name>
</gene>
<dbReference type="AlphaFoldDB" id="A0A0K1XFY7"/>
<evidence type="ECO:0000313" key="3">
    <source>
        <dbReference type="EMBL" id="MDM1695343.1"/>
    </source>
</evidence>
<dbReference type="PANTHER" id="PTHR38773">
    <property type="entry name" value="PROTEIN SPRT"/>
    <property type="match status" value="1"/>
</dbReference>